<evidence type="ECO:0000256" key="5">
    <source>
        <dbReference type="ARBA" id="ARBA00023163"/>
    </source>
</evidence>
<proteinExistence type="inferred from homology"/>
<name>A0ABQ5VZS7_9HYPH</name>
<evidence type="ECO:0000256" key="4">
    <source>
        <dbReference type="ARBA" id="ARBA00023125"/>
    </source>
</evidence>
<reference evidence="8" key="1">
    <citation type="journal article" date="2019" name="Int. J. Syst. Evol. Microbiol.">
        <title>The Global Catalogue of Microorganisms (GCM) 10K type strain sequencing project: providing services to taxonomists for standard genome sequencing and annotation.</title>
        <authorList>
            <consortium name="The Broad Institute Genomics Platform"/>
            <consortium name="The Broad Institute Genome Sequencing Center for Infectious Disease"/>
            <person name="Wu L."/>
            <person name="Ma J."/>
        </authorList>
    </citation>
    <scope>NUCLEOTIDE SEQUENCE [LARGE SCALE GENOMIC DNA]</scope>
    <source>
        <strain evidence="8">NBRC 112416</strain>
    </source>
</reference>
<dbReference type="PANTHER" id="PTHR46577">
    <property type="entry name" value="HTH-TYPE TRANSCRIPTIONAL REGULATORY PROTEIN GABR"/>
    <property type="match status" value="1"/>
</dbReference>
<evidence type="ECO:0000313" key="8">
    <source>
        <dbReference type="Proteomes" id="UP001156691"/>
    </source>
</evidence>
<feature type="domain" description="HTH gntR-type" evidence="6">
    <location>
        <begin position="1"/>
        <end position="69"/>
    </location>
</feature>
<evidence type="ECO:0000256" key="1">
    <source>
        <dbReference type="ARBA" id="ARBA00005384"/>
    </source>
</evidence>
<dbReference type="CDD" id="cd00609">
    <property type="entry name" value="AAT_like"/>
    <property type="match status" value="1"/>
</dbReference>
<dbReference type="InterPro" id="IPR015424">
    <property type="entry name" value="PyrdxlP-dep_Trfase"/>
</dbReference>
<dbReference type="InterPro" id="IPR004839">
    <property type="entry name" value="Aminotransferase_I/II_large"/>
</dbReference>
<gene>
    <name evidence="7" type="ORF">GCM10010862_04090</name>
</gene>
<evidence type="ECO:0000256" key="2">
    <source>
        <dbReference type="ARBA" id="ARBA00022898"/>
    </source>
</evidence>
<dbReference type="PROSITE" id="PS50949">
    <property type="entry name" value="HTH_GNTR"/>
    <property type="match status" value="1"/>
</dbReference>
<dbReference type="SMART" id="SM00345">
    <property type="entry name" value="HTH_GNTR"/>
    <property type="match status" value="1"/>
</dbReference>
<sequence>MTRHEAIATSIERAIETGTLLHGARLPTVRALSRALDVSPSTVVAAYGQLRLRGRIAGTVGRGTYVQSLPAIDNGAALHGDFPDWTHAPPQSRAPWRRRTVLTSANRLLSMYPHALDCTRGKPDTSLILADIVRRAQRRAAEDTQPDALQYAGPLAIPELRDLLVPRLVADGIPVNDTSMIAGNSAQQLMVMSLSIAARLMPDRPRIVAVEEPGYQTVFDAFEYLGFQLVGMRLDEQGVTPESLDAALSAGAIAVLFTPRAVNPVGVSWTPERRKALSDVLKDHPHAIAIEDDQFADIALTHPGSLLDGEAAHRTVYIRTFAKSIAPDIRTAVALVRPRLTAMLGEAKSLLDGWTSLHSQNTLAYVLRDPELEEAFNRSRTAYRLRRDAILGVLGERLKGTGAKLSGSDGLNIWICLPFGVAASDVVDHAARAGVLLVSGEPFYIRPGHNDMIRMSISGIHDDQAIQAANLVADAILTGNHRGQISIPL</sequence>
<keyword evidence="2" id="KW-0663">Pyridoxal phosphate</keyword>
<dbReference type="InterPro" id="IPR051446">
    <property type="entry name" value="HTH_trans_reg/aminotransferase"/>
</dbReference>
<dbReference type="InterPro" id="IPR036388">
    <property type="entry name" value="WH-like_DNA-bd_sf"/>
</dbReference>
<dbReference type="InterPro" id="IPR000524">
    <property type="entry name" value="Tscrpt_reg_HTH_GntR"/>
</dbReference>
<dbReference type="PANTHER" id="PTHR46577:SF1">
    <property type="entry name" value="HTH-TYPE TRANSCRIPTIONAL REGULATORY PROTEIN GABR"/>
    <property type="match status" value="1"/>
</dbReference>
<dbReference type="Pfam" id="PF00155">
    <property type="entry name" value="Aminotran_1_2"/>
    <property type="match status" value="1"/>
</dbReference>
<dbReference type="InterPro" id="IPR036390">
    <property type="entry name" value="WH_DNA-bd_sf"/>
</dbReference>
<dbReference type="SUPFAM" id="SSF53383">
    <property type="entry name" value="PLP-dependent transferases"/>
    <property type="match status" value="1"/>
</dbReference>
<dbReference type="Gene3D" id="3.40.640.10">
    <property type="entry name" value="Type I PLP-dependent aspartate aminotransferase-like (Major domain)"/>
    <property type="match status" value="1"/>
</dbReference>
<comment type="caution">
    <text evidence="7">The sequence shown here is derived from an EMBL/GenBank/DDBJ whole genome shotgun (WGS) entry which is preliminary data.</text>
</comment>
<keyword evidence="8" id="KW-1185">Reference proteome</keyword>
<dbReference type="EMBL" id="BSNS01000002">
    <property type="protein sequence ID" value="GLQ53151.1"/>
    <property type="molecule type" value="Genomic_DNA"/>
</dbReference>
<dbReference type="InterPro" id="IPR015421">
    <property type="entry name" value="PyrdxlP-dep_Trfase_major"/>
</dbReference>
<dbReference type="Pfam" id="PF00392">
    <property type="entry name" value="GntR"/>
    <property type="match status" value="1"/>
</dbReference>
<dbReference type="CDD" id="cd07377">
    <property type="entry name" value="WHTH_GntR"/>
    <property type="match status" value="1"/>
</dbReference>
<dbReference type="Proteomes" id="UP001156691">
    <property type="component" value="Unassembled WGS sequence"/>
</dbReference>
<protein>
    <submittedName>
        <fullName evidence="7">GntR family transcriptional regulator</fullName>
    </submittedName>
</protein>
<keyword evidence="4" id="KW-0238">DNA-binding</keyword>
<dbReference type="SUPFAM" id="SSF46785">
    <property type="entry name" value="Winged helix' DNA-binding domain"/>
    <property type="match status" value="1"/>
</dbReference>
<evidence type="ECO:0000259" key="6">
    <source>
        <dbReference type="PROSITE" id="PS50949"/>
    </source>
</evidence>
<accession>A0ABQ5VZS7</accession>
<evidence type="ECO:0000256" key="3">
    <source>
        <dbReference type="ARBA" id="ARBA00023015"/>
    </source>
</evidence>
<keyword evidence="5" id="KW-0804">Transcription</keyword>
<keyword evidence="3" id="KW-0805">Transcription regulation</keyword>
<comment type="similarity">
    <text evidence="1">In the C-terminal section; belongs to the class-I pyridoxal-phosphate-dependent aminotransferase family.</text>
</comment>
<evidence type="ECO:0000313" key="7">
    <source>
        <dbReference type="EMBL" id="GLQ53151.1"/>
    </source>
</evidence>
<organism evidence="7 8">
    <name type="scientific">Devosia nitrariae</name>
    <dbReference type="NCBI Taxonomy" id="2071872"/>
    <lineage>
        <taxon>Bacteria</taxon>
        <taxon>Pseudomonadati</taxon>
        <taxon>Pseudomonadota</taxon>
        <taxon>Alphaproteobacteria</taxon>
        <taxon>Hyphomicrobiales</taxon>
        <taxon>Devosiaceae</taxon>
        <taxon>Devosia</taxon>
    </lineage>
</organism>
<dbReference type="Gene3D" id="1.10.10.10">
    <property type="entry name" value="Winged helix-like DNA-binding domain superfamily/Winged helix DNA-binding domain"/>
    <property type="match status" value="1"/>
</dbReference>